<organism evidence="2 3">
    <name type="scientific">Phaeocystidibacter luteus</name>
    <dbReference type="NCBI Taxonomy" id="911197"/>
    <lineage>
        <taxon>Bacteria</taxon>
        <taxon>Pseudomonadati</taxon>
        <taxon>Bacteroidota</taxon>
        <taxon>Flavobacteriia</taxon>
        <taxon>Flavobacteriales</taxon>
        <taxon>Phaeocystidibacteraceae</taxon>
        <taxon>Phaeocystidibacter</taxon>
    </lineage>
</organism>
<dbReference type="AlphaFoldDB" id="A0A6N6RKJ4"/>
<keyword evidence="3" id="KW-1185">Reference proteome</keyword>
<evidence type="ECO:0000313" key="3">
    <source>
        <dbReference type="Proteomes" id="UP000468650"/>
    </source>
</evidence>
<comment type="caution">
    <text evidence="2">The sequence shown here is derived from an EMBL/GenBank/DDBJ whole genome shotgun (WGS) entry which is preliminary data.</text>
</comment>
<reference evidence="2 3" key="1">
    <citation type="submission" date="2019-09" db="EMBL/GenBank/DDBJ databases">
        <title>Genomes of family Cryomorphaceae.</title>
        <authorList>
            <person name="Bowman J.P."/>
        </authorList>
    </citation>
    <scope>NUCLEOTIDE SEQUENCE [LARGE SCALE GENOMIC DNA]</scope>
    <source>
        <strain evidence="2 3">LMG 25704</strain>
    </source>
</reference>
<evidence type="ECO:0008006" key="4">
    <source>
        <dbReference type="Google" id="ProtNLM"/>
    </source>
</evidence>
<evidence type="ECO:0000313" key="2">
    <source>
        <dbReference type="EMBL" id="KAB2810250.1"/>
    </source>
</evidence>
<accession>A0A6N6RKJ4</accession>
<dbReference type="OrthoDB" id="1187383at2"/>
<dbReference type="RefSeq" id="WP_151667039.1">
    <property type="nucleotide sequence ID" value="NZ_WBVO01000004.1"/>
</dbReference>
<sequence length="223" mass="25408">MKKALLALFASLSVILQGQNLEGLWLVEQMSMNDEIMTPQARWVRFNADGTTESGNGWRQHTVGTYSLKDDMLSLESSNGFIDKAGAFAIVLEGDQMTWTRMEDGMEVKVNLKRIDKLPRTTGDHMLGLWKLESSSNVFEGEQPSIKLQIRWDNLFVWIIETDSPKRIYGVYSVHGHRHEIVLKSEDLELAAMRLNVSFPSENEMVLSAEGGIEMRFSRAYEF</sequence>
<dbReference type="EMBL" id="WBVO01000004">
    <property type="protein sequence ID" value="KAB2810250.1"/>
    <property type="molecule type" value="Genomic_DNA"/>
</dbReference>
<dbReference type="Proteomes" id="UP000468650">
    <property type="component" value="Unassembled WGS sequence"/>
</dbReference>
<name>A0A6N6RKJ4_9FLAO</name>
<keyword evidence="1" id="KW-0732">Signal</keyword>
<feature type="chain" id="PRO_5026862678" description="Lipocalin-like domain-containing protein" evidence="1">
    <location>
        <begin position="19"/>
        <end position="223"/>
    </location>
</feature>
<protein>
    <recommendedName>
        <fullName evidence="4">Lipocalin-like domain-containing protein</fullName>
    </recommendedName>
</protein>
<evidence type="ECO:0000256" key="1">
    <source>
        <dbReference type="SAM" id="SignalP"/>
    </source>
</evidence>
<feature type="signal peptide" evidence="1">
    <location>
        <begin position="1"/>
        <end position="18"/>
    </location>
</feature>
<proteinExistence type="predicted"/>
<gene>
    <name evidence="2" type="ORF">F8C67_06610</name>
</gene>